<sequence>MSIEVRNAVELFQKRTQQFPEKKVYHFSETGLVKDNLSYTYSALEEKIIHLAALIQEHASPGDRVLMIFAPGMDYIVAFWACIYAGVIAVPAYPPFNKNTVEKIQAVIENAKPALILSNTAVITAIKRLGLVKKIAANRLMNQLLKQFASKTIDLLAWDFKQFFWLDINLLKDYSGTWKPHNSHPDDIAYLQYTSGSTAMPKGVMVSHENILDNTGLVYETIGKPANERLVSWLPPYHDMGLVSSVLFPVYCDYQAMMMSPVVFLRNPLLWLQAIFEFGGTISGGPNFAFELCAKKINETELSQINLKHWRVAFNGAEPIHHATIENFTKKFAACGFKKNAFYPLYGLAESTVYVSGEKTSFDAPPYYLTVDKESLKKNKVIISSKNHDSKVLVSSGKPKVQICIVTDQTSGKACDEGEIGEIWIRGSSVTKGYWSKEQETQEVYSASLRSDPHHRYLRTGDLGFILDGHLFVTGRIKDLIIINGKNYYPQDLELVIEASHPSIRSGCSVAVALNHEDKEEVVVIAEVIIANAVIYQEIAEKIHEQVHLNFGIPVYEIYLIPPKTIPKTTSGKLRRSYTKLAIEENQLSLLFKWNKAGAA</sequence>
<evidence type="ECO:0000259" key="6">
    <source>
        <dbReference type="Pfam" id="PF00501"/>
    </source>
</evidence>
<evidence type="ECO:0000313" key="9">
    <source>
        <dbReference type="Proteomes" id="UP000255297"/>
    </source>
</evidence>
<dbReference type="EMBL" id="UGPB01000001">
    <property type="protein sequence ID" value="STY31281.1"/>
    <property type="molecule type" value="Genomic_DNA"/>
</dbReference>
<keyword evidence="5" id="KW-0472">Membrane</keyword>
<protein>
    <submittedName>
        <fullName evidence="8">Saframycin Mx1 synthetase B</fullName>
        <ecNumber evidence="8">6.2.1.-</ecNumber>
    </submittedName>
</protein>
<keyword evidence="9" id="KW-1185">Reference proteome</keyword>
<dbReference type="GO" id="GO:0005886">
    <property type="term" value="C:plasma membrane"/>
    <property type="evidence" value="ECO:0007669"/>
    <property type="project" value="TreeGrafter"/>
</dbReference>
<dbReference type="GO" id="GO:0016874">
    <property type="term" value="F:ligase activity"/>
    <property type="evidence" value="ECO:0007669"/>
    <property type="project" value="UniProtKB-KW"/>
</dbReference>
<dbReference type="Pfam" id="PF00501">
    <property type="entry name" value="AMP-binding"/>
    <property type="match status" value="1"/>
</dbReference>
<dbReference type="RefSeq" id="WP_031566309.1">
    <property type="nucleotide sequence ID" value="NZ_CAAAIS010000016.1"/>
</dbReference>
<dbReference type="Pfam" id="PF23024">
    <property type="entry name" value="AMP-dom_DIP2-like"/>
    <property type="match status" value="1"/>
</dbReference>
<evidence type="ECO:0000313" key="8">
    <source>
        <dbReference type="EMBL" id="STY31281.1"/>
    </source>
</evidence>
<dbReference type="OrthoDB" id="9757559at2"/>
<dbReference type="Gene3D" id="3.30.300.30">
    <property type="match status" value="1"/>
</dbReference>
<dbReference type="InterPro" id="IPR025110">
    <property type="entry name" value="AMP-bd_C"/>
</dbReference>
<dbReference type="InterPro" id="IPR045851">
    <property type="entry name" value="AMP-bd_C_sf"/>
</dbReference>
<dbReference type="FunFam" id="3.40.50.12780:FF:000013">
    <property type="entry name" value="Long-chain-fatty-acid--AMP ligase FadD32"/>
    <property type="match status" value="1"/>
</dbReference>
<dbReference type="InterPro" id="IPR042099">
    <property type="entry name" value="ANL_N_sf"/>
</dbReference>
<evidence type="ECO:0000256" key="1">
    <source>
        <dbReference type="ARBA" id="ARBA00006432"/>
    </source>
</evidence>
<keyword evidence="4" id="KW-0443">Lipid metabolism</keyword>
<keyword evidence="3" id="KW-0276">Fatty acid metabolism</keyword>
<dbReference type="GO" id="GO:0071766">
    <property type="term" value="P:Actinobacterium-type cell wall biogenesis"/>
    <property type="evidence" value="ECO:0007669"/>
    <property type="project" value="UniProtKB-ARBA"/>
</dbReference>
<keyword evidence="5" id="KW-1133">Transmembrane helix</keyword>
<evidence type="ECO:0000256" key="4">
    <source>
        <dbReference type="ARBA" id="ARBA00023098"/>
    </source>
</evidence>
<dbReference type="AlphaFoldDB" id="A0A378LV06"/>
<dbReference type="Gene3D" id="3.40.50.12780">
    <property type="entry name" value="N-terminal domain of ligase-like"/>
    <property type="match status" value="1"/>
</dbReference>
<feature type="transmembrane region" description="Helical" evidence="5">
    <location>
        <begin position="75"/>
        <end position="93"/>
    </location>
</feature>
<dbReference type="GO" id="GO:0006633">
    <property type="term" value="P:fatty acid biosynthetic process"/>
    <property type="evidence" value="ECO:0007669"/>
    <property type="project" value="TreeGrafter"/>
</dbReference>
<evidence type="ECO:0000256" key="5">
    <source>
        <dbReference type="SAM" id="Phobius"/>
    </source>
</evidence>
<keyword evidence="5" id="KW-0812">Transmembrane</keyword>
<keyword evidence="2 8" id="KW-0436">Ligase</keyword>
<dbReference type="InterPro" id="IPR000873">
    <property type="entry name" value="AMP-dep_synth/lig_dom"/>
</dbReference>
<accession>A0A378LV06</accession>
<proteinExistence type="inferred from homology"/>
<evidence type="ECO:0000256" key="3">
    <source>
        <dbReference type="ARBA" id="ARBA00022832"/>
    </source>
</evidence>
<dbReference type="GO" id="GO:0070566">
    <property type="term" value="F:adenylyltransferase activity"/>
    <property type="evidence" value="ECO:0007669"/>
    <property type="project" value="TreeGrafter"/>
</dbReference>
<dbReference type="PANTHER" id="PTHR22754:SF32">
    <property type="entry name" value="DISCO-INTERACTING PROTEIN 2"/>
    <property type="match status" value="1"/>
</dbReference>
<evidence type="ECO:0000259" key="7">
    <source>
        <dbReference type="Pfam" id="PF23024"/>
    </source>
</evidence>
<dbReference type="PANTHER" id="PTHR22754">
    <property type="entry name" value="DISCO-INTERACTING PROTEIN 2 DIP2 -RELATED"/>
    <property type="match status" value="1"/>
</dbReference>
<comment type="similarity">
    <text evidence="1">Belongs to the ATP-dependent AMP-binding enzyme family.</text>
</comment>
<dbReference type="EC" id="6.2.1.-" evidence="8"/>
<dbReference type="Proteomes" id="UP000255297">
    <property type="component" value="Unassembled WGS sequence"/>
</dbReference>
<organism evidence="8 9">
    <name type="scientific">Legionella wadsworthii</name>
    <dbReference type="NCBI Taxonomy" id="28088"/>
    <lineage>
        <taxon>Bacteria</taxon>
        <taxon>Pseudomonadati</taxon>
        <taxon>Pseudomonadota</taxon>
        <taxon>Gammaproteobacteria</taxon>
        <taxon>Legionellales</taxon>
        <taxon>Legionellaceae</taxon>
        <taxon>Legionella</taxon>
    </lineage>
</organism>
<feature type="domain" description="AMP-binding enzyme C-terminal" evidence="7">
    <location>
        <begin position="479"/>
        <end position="578"/>
    </location>
</feature>
<dbReference type="SUPFAM" id="SSF56801">
    <property type="entry name" value="Acetyl-CoA synthetase-like"/>
    <property type="match status" value="1"/>
</dbReference>
<reference evidence="8 9" key="1">
    <citation type="submission" date="2018-06" db="EMBL/GenBank/DDBJ databases">
        <authorList>
            <consortium name="Pathogen Informatics"/>
            <person name="Doyle S."/>
        </authorList>
    </citation>
    <scope>NUCLEOTIDE SEQUENCE [LARGE SCALE GENOMIC DNA]</scope>
    <source>
        <strain evidence="8 9">NCTC11532</strain>
    </source>
</reference>
<gene>
    <name evidence="8" type="ORF">NCTC11532_02823</name>
</gene>
<evidence type="ECO:0000256" key="2">
    <source>
        <dbReference type="ARBA" id="ARBA00022598"/>
    </source>
</evidence>
<feature type="domain" description="AMP-dependent synthetase/ligase" evidence="6">
    <location>
        <begin position="12"/>
        <end position="435"/>
    </location>
</feature>
<dbReference type="STRING" id="1122170.GCA_000701265_01287"/>
<dbReference type="InterPro" id="IPR040097">
    <property type="entry name" value="FAAL/FAAC"/>
</dbReference>
<name>A0A378LV06_9GAMM</name>
<dbReference type="CDD" id="cd05931">
    <property type="entry name" value="FAAL"/>
    <property type="match status" value="1"/>
</dbReference>